<dbReference type="NCBIfam" id="TIGR02532">
    <property type="entry name" value="IV_pilin_GFxxxE"/>
    <property type="match status" value="1"/>
</dbReference>
<accession>A0A517W5M1</accession>
<dbReference type="RefSeq" id="WP_145045937.1">
    <property type="nucleotide sequence ID" value="NZ_CP036347.1"/>
</dbReference>
<dbReference type="SUPFAM" id="SSF54523">
    <property type="entry name" value="Pili subunits"/>
    <property type="match status" value="1"/>
</dbReference>
<evidence type="ECO:0000313" key="3">
    <source>
        <dbReference type="EMBL" id="QDU00544.1"/>
    </source>
</evidence>
<evidence type="ECO:0000256" key="1">
    <source>
        <dbReference type="SAM" id="Phobius"/>
    </source>
</evidence>
<gene>
    <name evidence="3" type="ORF">V6x_02190</name>
</gene>
<dbReference type="PANTHER" id="PTHR30093">
    <property type="entry name" value="GENERAL SECRETION PATHWAY PROTEIN G"/>
    <property type="match status" value="1"/>
</dbReference>
<dbReference type="Gene3D" id="3.30.700.10">
    <property type="entry name" value="Glycoprotein, Type 4 Pilin"/>
    <property type="match status" value="1"/>
</dbReference>
<dbReference type="NCBIfam" id="TIGR04294">
    <property type="entry name" value="pre_pil_HX9DG"/>
    <property type="match status" value="1"/>
</dbReference>
<dbReference type="InterPro" id="IPR012902">
    <property type="entry name" value="N_methyl_site"/>
</dbReference>
<evidence type="ECO:0000313" key="4">
    <source>
        <dbReference type="Proteomes" id="UP000320722"/>
    </source>
</evidence>
<sequence>MFPTSVRRRAFTLIELLVVIAIIAILIALLLPAVQQAREAARNSQCKNNLKQIGLAFHNYNEIHGVLPPTTLDQPFLGRTALVAILPQLEQTARYHNFVEYDSVTRTYPKRQAAMSDPIPVYLCPSDVIPNTTVGGLGTTYPKGAACSYGLSTGSKLYRENENNGAIVDYCNIYSSGIWGMYRAAQGITVTRTSVDIILSGDGTSNTFLVGEMGYTLSSDVFSNPPAYTMWVGNYASLGWLPASTAGRFNARNLTLNDDMMSVMETFRGPHPGGVNFLFSDGSVHMINSSIDGNTLDCLANRHDGQPLGEF</sequence>
<reference evidence="3 4" key="1">
    <citation type="submission" date="2019-02" db="EMBL/GenBank/DDBJ databases">
        <title>Deep-cultivation of Planctomycetes and their phenomic and genomic characterization uncovers novel biology.</title>
        <authorList>
            <person name="Wiegand S."/>
            <person name="Jogler M."/>
            <person name="Boedeker C."/>
            <person name="Pinto D."/>
            <person name="Vollmers J."/>
            <person name="Rivas-Marin E."/>
            <person name="Kohn T."/>
            <person name="Peeters S.H."/>
            <person name="Heuer A."/>
            <person name="Rast P."/>
            <person name="Oberbeckmann S."/>
            <person name="Bunk B."/>
            <person name="Jeske O."/>
            <person name="Meyerdierks A."/>
            <person name="Storesund J.E."/>
            <person name="Kallscheuer N."/>
            <person name="Luecker S."/>
            <person name="Lage O.M."/>
            <person name="Pohl T."/>
            <person name="Merkel B.J."/>
            <person name="Hornburger P."/>
            <person name="Mueller R.-W."/>
            <person name="Bruemmer F."/>
            <person name="Labrenz M."/>
            <person name="Spormann A.M."/>
            <person name="Op den Camp H."/>
            <person name="Overmann J."/>
            <person name="Amann R."/>
            <person name="Jetten M.S.M."/>
            <person name="Mascher T."/>
            <person name="Medema M.H."/>
            <person name="Devos D.P."/>
            <person name="Kaster A.-K."/>
            <person name="Ovreas L."/>
            <person name="Rohde M."/>
            <person name="Galperin M.Y."/>
            <person name="Jogler C."/>
        </authorList>
    </citation>
    <scope>NUCLEOTIDE SEQUENCE [LARGE SCALE GENOMIC DNA]</scope>
    <source>
        <strain evidence="3 4">V6</strain>
    </source>
</reference>
<proteinExistence type="predicted"/>
<dbReference type="InterPro" id="IPR027558">
    <property type="entry name" value="Pre_pil_HX9DG_C"/>
</dbReference>
<dbReference type="EMBL" id="CP036347">
    <property type="protein sequence ID" value="QDU00544.1"/>
    <property type="molecule type" value="Genomic_DNA"/>
</dbReference>
<dbReference type="InterPro" id="IPR011453">
    <property type="entry name" value="DUF1559"/>
</dbReference>
<dbReference type="Pfam" id="PF07596">
    <property type="entry name" value="SBP_bac_10"/>
    <property type="match status" value="1"/>
</dbReference>
<dbReference type="Pfam" id="PF07963">
    <property type="entry name" value="N_methyl"/>
    <property type="match status" value="1"/>
</dbReference>
<evidence type="ECO:0000259" key="2">
    <source>
        <dbReference type="Pfam" id="PF07596"/>
    </source>
</evidence>
<dbReference type="AlphaFoldDB" id="A0A517W5M1"/>
<feature type="transmembrane region" description="Helical" evidence="1">
    <location>
        <begin position="12"/>
        <end position="34"/>
    </location>
</feature>
<name>A0A517W5M1_9PLAN</name>
<keyword evidence="1" id="KW-0472">Membrane</keyword>
<protein>
    <submittedName>
        <fullName evidence="3">Putative major pilin subunit</fullName>
    </submittedName>
</protein>
<dbReference type="InterPro" id="IPR045584">
    <property type="entry name" value="Pilin-like"/>
</dbReference>
<dbReference type="Proteomes" id="UP000320722">
    <property type="component" value="Chromosome"/>
</dbReference>
<keyword evidence="1" id="KW-1133">Transmembrane helix</keyword>
<organism evidence="3 4">
    <name type="scientific">Gimesia chilikensis</name>
    <dbReference type="NCBI Taxonomy" id="2605989"/>
    <lineage>
        <taxon>Bacteria</taxon>
        <taxon>Pseudomonadati</taxon>
        <taxon>Planctomycetota</taxon>
        <taxon>Planctomycetia</taxon>
        <taxon>Planctomycetales</taxon>
        <taxon>Planctomycetaceae</taxon>
        <taxon>Gimesia</taxon>
    </lineage>
</organism>
<feature type="domain" description="DUF1559" evidence="2">
    <location>
        <begin position="35"/>
        <end position="292"/>
    </location>
</feature>
<keyword evidence="1" id="KW-0812">Transmembrane</keyword>
<dbReference type="PANTHER" id="PTHR30093:SF2">
    <property type="entry name" value="TYPE II SECRETION SYSTEM PROTEIN H"/>
    <property type="match status" value="1"/>
</dbReference>